<dbReference type="Proteomes" id="UP000652219">
    <property type="component" value="Unassembled WGS sequence"/>
</dbReference>
<reference evidence="3 4" key="1">
    <citation type="journal article" date="2020" name="Phytopathology">
        <title>Genome Sequence Resources of Colletotrichum truncatum, C. plurivorum, C. musicola, and C. sojae: Four Species Pathogenic to Soybean (Glycine max).</title>
        <authorList>
            <person name="Rogerio F."/>
            <person name="Boufleur T.R."/>
            <person name="Ciampi-Guillardi M."/>
            <person name="Sukno S.A."/>
            <person name="Thon M.R."/>
            <person name="Massola Junior N.S."/>
            <person name="Baroncelli R."/>
        </authorList>
    </citation>
    <scope>NUCLEOTIDE SEQUENCE [LARGE SCALE GENOMIC DNA]</scope>
    <source>
        <strain evidence="3 4">LFN0009</strain>
    </source>
</reference>
<keyword evidence="1" id="KW-0732">Signal</keyword>
<dbReference type="Pfam" id="PF25485">
    <property type="entry name" value="DUF7908"/>
    <property type="match status" value="1"/>
</dbReference>
<protein>
    <recommendedName>
        <fullName evidence="2">DUF7908 domain-containing protein</fullName>
    </recommendedName>
</protein>
<evidence type="ECO:0000313" key="4">
    <source>
        <dbReference type="Proteomes" id="UP000652219"/>
    </source>
</evidence>
<proteinExistence type="predicted"/>
<feature type="domain" description="DUF7908" evidence="2">
    <location>
        <begin position="49"/>
        <end position="173"/>
    </location>
</feature>
<evidence type="ECO:0000259" key="2">
    <source>
        <dbReference type="Pfam" id="PF25485"/>
    </source>
</evidence>
<gene>
    <name evidence="3" type="ORF">CSOJ01_00924</name>
</gene>
<feature type="chain" id="PRO_5034803992" description="DUF7908 domain-containing protein" evidence="1">
    <location>
        <begin position="22"/>
        <end position="293"/>
    </location>
</feature>
<dbReference type="InterPro" id="IPR057230">
    <property type="entry name" value="DUF7908"/>
</dbReference>
<feature type="signal peptide" evidence="1">
    <location>
        <begin position="1"/>
        <end position="21"/>
    </location>
</feature>
<dbReference type="EMBL" id="WIGN01000006">
    <property type="protein sequence ID" value="KAF6820221.1"/>
    <property type="molecule type" value="Genomic_DNA"/>
</dbReference>
<sequence>MVRAKQAVALVATSCSLVAQAALIRDKSGIVDFVDVAVEDVPLPSFAAGFDSRNRKRQATGGFLDTTPGSAITGNCVEATTFSLNNLGQLEVDGSVISVNPGTPFIPLRPISPAGSITVTFSLTNGVLTWSNPAFFGGQAGFCQDTTGQVYATFFDPAVAYPVNCQPVTLGPVIAETCPGGNGIPSSLPSTTPAPSGPIVSTVATTIIGTGSDGSVFTTVSTLVTSIPGPVTTAPTVVAPPTASAVVNGTLTLRPGLYPEPGFTTPAGLYCSVVTESWMFGDTTLLPTQPTLV</sequence>
<keyword evidence="4" id="KW-1185">Reference proteome</keyword>
<accession>A0A8H6JWQ4</accession>
<organism evidence="3 4">
    <name type="scientific">Colletotrichum sojae</name>
    <dbReference type="NCBI Taxonomy" id="2175907"/>
    <lineage>
        <taxon>Eukaryota</taxon>
        <taxon>Fungi</taxon>
        <taxon>Dikarya</taxon>
        <taxon>Ascomycota</taxon>
        <taxon>Pezizomycotina</taxon>
        <taxon>Sordariomycetes</taxon>
        <taxon>Hypocreomycetidae</taxon>
        <taxon>Glomerellales</taxon>
        <taxon>Glomerellaceae</taxon>
        <taxon>Colletotrichum</taxon>
        <taxon>Colletotrichum orchidearum species complex</taxon>
    </lineage>
</organism>
<dbReference type="AlphaFoldDB" id="A0A8H6JWQ4"/>
<evidence type="ECO:0000256" key="1">
    <source>
        <dbReference type="SAM" id="SignalP"/>
    </source>
</evidence>
<comment type="caution">
    <text evidence="3">The sequence shown here is derived from an EMBL/GenBank/DDBJ whole genome shotgun (WGS) entry which is preliminary data.</text>
</comment>
<name>A0A8H6JWQ4_9PEZI</name>
<evidence type="ECO:0000313" key="3">
    <source>
        <dbReference type="EMBL" id="KAF6820221.1"/>
    </source>
</evidence>